<proteinExistence type="predicted"/>
<evidence type="ECO:0000259" key="1">
    <source>
        <dbReference type="Pfam" id="PF00266"/>
    </source>
</evidence>
<gene>
    <name evidence="2" type="ORF">OC725_02655</name>
</gene>
<dbReference type="InterPro" id="IPR015421">
    <property type="entry name" value="PyrdxlP-dep_Trfase_major"/>
</dbReference>
<feature type="domain" description="Aminotransferase class V" evidence="1">
    <location>
        <begin position="19"/>
        <end position="45"/>
    </location>
</feature>
<evidence type="ECO:0000313" key="2">
    <source>
        <dbReference type="EMBL" id="MEK0312150.1"/>
    </source>
</evidence>
<dbReference type="EMBL" id="JAOSIK010000043">
    <property type="protein sequence ID" value="MEK0312150.1"/>
    <property type="molecule type" value="Genomic_DNA"/>
</dbReference>
<evidence type="ECO:0000313" key="3">
    <source>
        <dbReference type="Proteomes" id="UP001382955"/>
    </source>
</evidence>
<keyword evidence="2" id="KW-0032">Aminotransferase</keyword>
<dbReference type="Proteomes" id="UP001382955">
    <property type="component" value="Unassembled WGS sequence"/>
</dbReference>
<name>A0ABU8ZT33_9MOLU</name>
<accession>A0ABU8ZT33</accession>
<dbReference type="InterPro" id="IPR015422">
    <property type="entry name" value="PyrdxlP-dep_Trfase_small"/>
</dbReference>
<organism evidence="2 3">
    <name type="scientific">Candidatus Phytoplasma fabacearum</name>
    <dbReference type="NCBI Taxonomy" id="2982628"/>
    <lineage>
        <taxon>Bacteria</taxon>
        <taxon>Bacillati</taxon>
        <taxon>Mycoplasmatota</taxon>
        <taxon>Mollicutes</taxon>
        <taxon>Acholeplasmatales</taxon>
        <taxon>Acholeplasmataceae</taxon>
        <taxon>Candidatus Phytoplasma</taxon>
        <taxon>16SrII (Peanut WB group)</taxon>
    </lineage>
</organism>
<sequence>MANKFRNYFPIFKKNPNLIYFDSAATTLKPQMVIEELQNFYNNNGGAKEA</sequence>
<dbReference type="Gene3D" id="3.90.1150.10">
    <property type="entry name" value="Aspartate Aminotransferase, domain 1"/>
    <property type="match status" value="1"/>
</dbReference>
<dbReference type="Gene3D" id="3.40.640.10">
    <property type="entry name" value="Type I PLP-dependent aspartate aminotransferase-like (Major domain)"/>
    <property type="match status" value="1"/>
</dbReference>
<protein>
    <submittedName>
        <fullName evidence="2">Aminotransferase class V-fold PLP-dependent enzyme</fullName>
    </submittedName>
</protein>
<dbReference type="SUPFAM" id="SSF53383">
    <property type="entry name" value="PLP-dependent transferases"/>
    <property type="match status" value="1"/>
</dbReference>
<keyword evidence="3" id="KW-1185">Reference proteome</keyword>
<dbReference type="InterPro" id="IPR000192">
    <property type="entry name" value="Aminotrans_V_dom"/>
</dbReference>
<dbReference type="InterPro" id="IPR015424">
    <property type="entry name" value="PyrdxlP-dep_Trfase"/>
</dbReference>
<reference evidence="2 3" key="1">
    <citation type="journal article" date="2023" name="Int. J. Syst. Evol. Microbiol.">
        <title>The observation of taxonomic boundaries for the 16SrII and 16SrXXV phytoplasmas using genome-based delimitation.</title>
        <authorList>
            <person name="Rodrigues Jardim B."/>
            <person name="Tran-Nguyen L.T.T."/>
            <person name="Gambley C."/>
            <person name="Al-Sadi A.M."/>
            <person name="Al-Subhi A.M."/>
            <person name="Foissac X."/>
            <person name="Salar P."/>
            <person name="Cai H."/>
            <person name="Yang J.Y."/>
            <person name="Davis R."/>
            <person name="Jones L."/>
            <person name="Rodoni B."/>
            <person name="Constable F.E."/>
        </authorList>
    </citation>
    <scope>NUCLEOTIDE SEQUENCE [LARGE SCALE GENOMIC DNA]</scope>
    <source>
        <strain evidence="2">BAWM-322</strain>
    </source>
</reference>
<dbReference type="RefSeq" id="WP_304512663.1">
    <property type="nucleotide sequence ID" value="NZ_JAOSIK010000043.1"/>
</dbReference>
<dbReference type="GO" id="GO:0008483">
    <property type="term" value="F:transaminase activity"/>
    <property type="evidence" value="ECO:0007669"/>
    <property type="project" value="UniProtKB-KW"/>
</dbReference>
<dbReference type="Pfam" id="PF00266">
    <property type="entry name" value="Aminotran_5"/>
    <property type="match status" value="1"/>
</dbReference>
<keyword evidence="2" id="KW-0808">Transferase</keyword>
<comment type="caution">
    <text evidence="2">The sequence shown here is derived from an EMBL/GenBank/DDBJ whole genome shotgun (WGS) entry which is preliminary data.</text>
</comment>